<dbReference type="Pfam" id="PF00069">
    <property type="entry name" value="Pkinase"/>
    <property type="match status" value="1"/>
</dbReference>
<dbReference type="InterPro" id="IPR017441">
    <property type="entry name" value="Protein_kinase_ATP_BS"/>
</dbReference>
<keyword evidence="5" id="KW-0723">Serine/threonine-protein kinase</keyword>
<dbReference type="SUPFAM" id="SSF56112">
    <property type="entry name" value="Protein kinase-like (PK-like)"/>
    <property type="match status" value="1"/>
</dbReference>
<dbReference type="PANTHER" id="PTHR24346">
    <property type="entry name" value="MAP/MICROTUBULE AFFINITY-REGULATING KINASE"/>
    <property type="match status" value="1"/>
</dbReference>
<keyword evidence="5" id="KW-0418">Kinase</keyword>
<sequence length="329" mass="37140">MKSELIDKNNCTGLKSKATGLENLGVCPGTLSNSAKPRSKRFKLDLKIMKKWKSGDIQKKFKLEDHYDAIKTLGSGTYATVSLATCLNDNKQVAVKISRGANSCEKLASEYKILSELDHECIIKPLKFIRSEMMQEAYLVLEYFEGTDLKEFVQKNGPLSVGDALKVLKQLASCVAYLHSKGVAHRDIKPENILIDADLNIKLIDFNISKKMKSGRTKDGCKFSTIFYTQISSPLYAAPEIKENLLYTESVDIWGIGIIMFTCIYGYPKSKKDFGKNFSKILMKEKISSDIFVNKKVRDFLVNLLCDDPQRRLTADEIMADEYIMSLVF</sequence>
<dbReference type="GO" id="GO:0035556">
    <property type="term" value="P:intracellular signal transduction"/>
    <property type="evidence" value="ECO:0007669"/>
    <property type="project" value="TreeGrafter"/>
</dbReference>
<evidence type="ECO:0000256" key="1">
    <source>
        <dbReference type="ARBA" id="ARBA00011245"/>
    </source>
</evidence>
<evidence type="ECO:0000313" key="8">
    <source>
        <dbReference type="Proteomes" id="UP001295684"/>
    </source>
</evidence>
<feature type="binding site" evidence="4">
    <location>
        <position position="96"/>
    </location>
    <ligand>
        <name>ATP</name>
        <dbReference type="ChEBI" id="CHEBI:30616"/>
    </ligand>
</feature>
<dbReference type="Gene3D" id="1.10.510.10">
    <property type="entry name" value="Transferase(Phosphotransferase) domain 1"/>
    <property type="match status" value="1"/>
</dbReference>
<dbReference type="FunFam" id="1.10.510.10:FF:000571">
    <property type="entry name" value="Maternal embryonic leucine zipper kinase"/>
    <property type="match status" value="1"/>
</dbReference>
<dbReference type="AlphaFoldDB" id="A0AAD1Y312"/>
<proteinExistence type="inferred from homology"/>
<comment type="similarity">
    <text evidence="5">Belongs to the protein kinase superfamily.</text>
</comment>
<accession>A0AAD1Y312</accession>
<dbReference type="InterPro" id="IPR000719">
    <property type="entry name" value="Prot_kinase_dom"/>
</dbReference>
<dbReference type="PANTHER" id="PTHR24346:SF30">
    <property type="entry name" value="MATERNAL EMBRYONIC LEUCINE ZIPPER KINASE"/>
    <property type="match status" value="1"/>
</dbReference>
<dbReference type="EMBL" id="CAMPGE010024066">
    <property type="protein sequence ID" value="CAI2381932.1"/>
    <property type="molecule type" value="Genomic_DNA"/>
</dbReference>
<keyword evidence="5" id="KW-0808">Transferase</keyword>
<dbReference type="PROSITE" id="PS00107">
    <property type="entry name" value="PROTEIN_KINASE_ATP"/>
    <property type="match status" value="1"/>
</dbReference>
<keyword evidence="2 4" id="KW-0547">Nucleotide-binding</keyword>
<keyword evidence="8" id="KW-1185">Reference proteome</keyword>
<protein>
    <recommendedName>
        <fullName evidence="6">Protein kinase domain-containing protein</fullName>
    </recommendedName>
</protein>
<evidence type="ECO:0000256" key="4">
    <source>
        <dbReference type="PROSITE-ProRule" id="PRU10141"/>
    </source>
</evidence>
<evidence type="ECO:0000256" key="5">
    <source>
        <dbReference type="RuleBase" id="RU000304"/>
    </source>
</evidence>
<dbReference type="PROSITE" id="PS00108">
    <property type="entry name" value="PROTEIN_KINASE_ST"/>
    <property type="match status" value="1"/>
</dbReference>
<keyword evidence="3 4" id="KW-0067">ATP-binding</keyword>
<dbReference type="GO" id="GO:0004674">
    <property type="term" value="F:protein serine/threonine kinase activity"/>
    <property type="evidence" value="ECO:0007669"/>
    <property type="project" value="UniProtKB-KW"/>
</dbReference>
<comment type="subunit">
    <text evidence="1">Monomer.</text>
</comment>
<feature type="domain" description="Protein kinase" evidence="6">
    <location>
        <begin position="67"/>
        <end position="324"/>
    </location>
</feature>
<evidence type="ECO:0000256" key="3">
    <source>
        <dbReference type="ARBA" id="ARBA00022840"/>
    </source>
</evidence>
<gene>
    <name evidence="7" type="ORF">ECRASSUSDP1_LOCUS23398</name>
</gene>
<comment type="caution">
    <text evidence="7">The sequence shown here is derived from an EMBL/GenBank/DDBJ whole genome shotgun (WGS) entry which is preliminary data.</text>
</comment>
<dbReference type="GO" id="GO:0005737">
    <property type="term" value="C:cytoplasm"/>
    <property type="evidence" value="ECO:0007669"/>
    <property type="project" value="TreeGrafter"/>
</dbReference>
<organism evidence="7 8">
    <name type="scientific">Euplotes crassus</name>
    <dbReference type="NCBI Taxonomy" id="5936"/>
    <lineage>
        <taxon>Eukaryota</taxon>
        <taxon>Sar</taxon>
        <taxon>Alveolata</taxon>
        <taxon>Ciliophora</taxon>
        <taxon>Intramacronucleata</taxon>
        <taxon>Spirotrichea</taxon>
        <taxon>Hypotrichia</taxon>
        <taxon>Euplotida</taxon>
        <taxon>Euplotidae</taxon>
        <taxon>Moneuplotes</taxon>
    </lineage>
</organism>
<name>A0AAD1Y312_EUPCR</name>
<dbReference type="InterPro" id="IPR011009">
    <property type="entry name" value="Kinase-like_dom_sf"/>
</dbReference>
<reference evidence="7" key="1">
    <citation type="submission" date="2023-07" db="EMBL/GenBank/DDBJ databases">
        <authorList>
            <consortium name="AG Swart"/>
            <person name="Singh M."/>
            <person name="Singh A."/>
            <person name="Seah K."/>
            <person name="Emmerich C."/>
        </authorList>
    </citation>
    <scope>NUCLEOTIDE SEQUENCE</scope>
    <source>
        <strain evidence="7">DP1</strain>
    </source>
</reference>
<dbReference type="GO" id="GO:0005524">
    <property type="term" value="F:ATP binding"/>
    <property type="evidence" value="ECO:0007669"/>
    <property type="project" value="UniProtKB-UniRule"/>
</dbReference>
<dbReference type="PROSITE" id="PS50011">
    <property type="entry name" value="PROTEIN_KINASE_DOM"/>
    <property type="match status" value="1"/>
</dbReference>
<dbReference type="SMART" id="SM00220">
    <property type="entry name" value="S_TKc"/>
    <property type="match status" value="1"/>
</dbReference>
<evidence type="ECO:0000313" key="7">
    <source>
        <dbReference type="EMBL" id="CAI2381932.1"/>
    </source>
</evidence>
<dbReference type="Proteomes" id="UP001295684">
    <property type="component" value="Unassembled WGS sequence"/>
</dbReference>
<evidence type="ECO:0000256" key="2">
    <source>
        <dbReference type="ARBA" id="ARBA00022741"/>
    </source>
</evidence>
<evidence type="ECO:0000259" key="6">
    <source>
        <dbReference type="PROSITE" id="PS50011"/>
    </source>
</evidence>
<dbReference type="InterPro" id="IPR008271">
    <property type="entry name" value="Ser/Thr_kinase_AS"/>
</dbReference>